<protein>
    <submittedName>
        <fullName evidence="2">Uncharacterized protein</fullName>
    </submittedName>
</protein>
<comment type="caution">
    <text evidence="2">The sequence shown here is derived from an EMBL/GenBank/DDBJ whole genome shotgun (WGS) entry which is preliminary data.</text>
</comment>
<sequence length="64" mass="7197">MTASYTDEIIMDSPKKRGRGSSPTRRGSQGLNEFSFNCLQRKGQMELTKQLMMSHGLLIFICVA</sequence>
<dbReference type="EMBL" id="JALLPJ020000557">
    <property type="protein sequence ID" value="KAL3788651.1"/>
    <property type="molecule type" value="Genomic_DNA"/>
</dbReference>
<dbReference type="Proteomes" id="UP001530400">
    <property type="component" value="Unassembled WGS sequence"/>
</dbReference>
<organism evidence="2 3">
    <name type="scientific">Cyclotella atomus</name>
    <dbReference type="NCBI Taxonomy" id="382360"/>
    <lineage>
        <taxon>Eukaryota</taxon>
        <taxon>Sar</taxon>
        <taxon>Stramenopiles</taxon>
        <taxon>Ochrophyta</taxon>
        <taxon>Bacillariophyta</taxon>
        <taxon>Coscinodiscophyceae</taxon>
        <taxon>Thalassiosirophycidae</taxon>
        <taxon>Stephanodiscales</taxon>
        <taxon>Stephanodiscaceae</taxon>
        <taxon>Cyclotella</taxon>
    </lineage>
</organism>
<reference evidence="2 3" key="1">
    <citation type="submission" date="2024-10" db="EMBL/GenBank/DDBJ databases">
        <title>Updated reference genomes for cyclostephanoid diatoms.</title>
        <authorList>
            <person name="Roberts W.R."/>
            <person name="Alverson A.J."/>
        </authorList>
    </citation>
    <scope>NUCLEOTIDE SEQUENCE [LARGE SCALE GENOMIC DNA]</scope>
    <source>
        <strain evidence="2 3">AJA010-31</strain>
    </source>
</reference>
<feature type="region of interest" description="Disordered" evidence="1">
    <location>
        <begin position="1"/>
        <end position="30"/>
    </location>
</feature>
<evidence type="ECO:0000313" key="3">
    <source>
        <dbReference type="Proteomes" id="UP001530400"/>
    </source>
</evidence>
<feature type="compositionally biased region" description="Low complexity" evidence="1">
    <location>
        <begin position="20"/>
        <end position="30"/>
    </location>
</feature>
<evidence type="ECO:0000256" key="1">
    <source>
        <dbReference type="SAM" id="MobiDB-lite"/>
    </source>
</evidence>
<accession>A0ABD3PLK3</accession>
<proteinExistence type="predicted"/>
<dbReference type="AlphaFoldDB" id="A0ABD3PLK3"/>
<name>A0ABD3PLK3_9STRA</name>
<keyword evidence="3" id="KW-1185">Reference proteome</keyword>
<evidence type="ECO:0000313" key="2">
    <source>
        <dbReference type="EMBL" id="KAL3788651.1"/>
    </source>
</evidence>
<gene>
    <name evidence="2" type="ORF">ACHAWO_011867</name>
</gene>